<accession>A0A0F5HXQ2</accession>
<evidence type="ECO:0000313" key="2">
    <source>
        <dbReference type="EMBL" id="KKB38164.1"/>
    </source>
</evidence>
<organism evidence="2 3">
    <name type="scientific">Bacillus thermotolerans</name>
    <name type="common">Quasibacillus thermotolerans</name>
    <dbReference type="NCBI Taxonomy" id="1221996"/>
    <lineage>
        <taxon>Bacteria</taxon>
        <taxon>Bacillati</taxon>
        <taxon>Bacillota</taxon>
        <taxon>Bacilli</taxon>
        <taxon>Bacillales</taxon>
        <taxon>Bacillaceae</taxon>
        <taxon>Bacillus</taxon>
    </lineage>
</organism>
<keyword evidence="3" id="KW-1185">Reference proteome</keyword>
<dbReference type="EMBL" id="JWIR02000048">
    <property type="protein sequence ID" value="KKB38164.1"/>
    <property type="molecule type" value="Genomic_DNA"/>
</dbReference>
<dbReference type="Proteomes" id="UP000031563">
    <property type="component" value="Unassembled WGS sequence"/>
</dbReference>
<comment type="caution">
    <text evidence="2">The sequence shown here is derived from an EMBL/GenBank/DDBJ whole genome shotgun (WGS) entry which is preliminary data.</text>
</comment>
<protein>
    <submittedName>
        <fullName evidence="2">Uncharacterized protein</fullName>
    </submittedName>
</protein>
<feature type="region of interest" description="Disordered" evidence="1">
    <location>
        <begin position="14"/>
        <end position="37"/>
    </location>
</feature>
<proteinExistence type="predicted"/>
<reference evidence="2" key="1">
    <citation type="submission" date="2015-02" db="EMBL/GenBank/DDBJ databases">
        <title>Genome Assembly of Bacillaceae bacterium MTCC 8252.</title>
        <authorList>
            <person name="Verma A."/>
            <person name="Khatri I."/>
            <person name="Mual P."/>
            <person name="Subramanian S."/>
            <person name="Krishnamurthi S."/>
        </authorList>
    </citation>
    <scope>NUCLEOTIDE SEQUENCE [LARGE SCALE GENOMIC DNA]</scope>
    <source>
        <strain evidence="2">MTCC 8252</strain>
    </source>
</reference>
<evidence type="ECO:0000256" key="1">
    <source>
        <dbReference type="SAM" id="MobiDB-lite"/>
    </source>
</evidence>
<evidence type="ECO:0000313" key="3">
    <source>
        <dbReference type="Proteomes" id="UP000031563"/>
    </source>
</evidence>
<accession>A0A0F5HMZ7</accession>
<dbReference type="AlphaFoldDB" id="A0A0F5HMZ7"/>
<feature type="compositionally biased region" description="Polar residues" evidence="1">
    <location>
        <begin position="19"/>
        <end position="29"/>
    </location>
</feature>
<name>A0A0F5HMZ7_BACTR</name>
<gene>
    <name evidence="2" type="ORF">QY95_02619</name>
</gene>
<sequence length="37" mass="4281">MTLLFTKAMEAFKKDAEQQRTASHQNMNTKPLARKSK</sequence>